<proteinExistence type="predicted"/>
<comment type="caution">
    <text evidence="2">The sequence shown here is derived from an EMBL/GenBank/DDBJ whole genome shotgun (WGS) entry which is preliminary data.</text>
</comment>
<keyword evidence="3" id="KW-1185">Reference proteome</keyword>
<evidence type="ECO:0000256" key="1">
    <source>
        <dbReference type="SAM" id="MobiDB-lite"/>
    </source>
</evidence>
<name>A0AAW1TIR5_9CUCU</name>
<accession>A0AAW1TIR5</accession>
<dbReference type="AlphaFoldDB" id="A0AAW1TIR5"/>
<sequence length="83" mass="9515">MEFVSKAYYQIGSKSATSPTPRRCPNSSGQKRNKLRQISLTNEQIKSVHSTTRRAGRKNYRGFGPVCVWNVDQRVPCWEFGHV</sequence>
<feature type="non-terminal residue" evidence="2">
    <location>
        <position position="83"/>
    </location>
</feature>
<feature type="region of interest" description="Disordered" evidence="1">
    <location>
        <begin position="14"/>
        <end position="39"/>
    </location>
</feature>
<organism evidence="2 3">
    <name type="scientific">Henosepilachna vigintioctopunctata</name>
    <dbReference type="NCBI Taxonomy" id="420089"/>
    <lineage>
        <taxon>Eukaryota</taxon>
        <taxon>Metazoa</taxon>
        <taxon>Ecdysozoa</taxon>
        <taxon>Arthropoda</taxon>
        <taxon>Hexapoda</taxon>
        <taxon>Insecta</taxon>
        <taxon>Pterygota</taxon>
        <taxon>Neoptera</taxon>
        <taxon>Endopterygota</taxon>
        <taxon>Coleoptera</taxon>
        <taxon>Polyphaga</taxon>
        <taxon>Cucujiformia</taxon>
        <taxon>Coccinelloidea</taxon>
        <taxon>Coccinellidae</taxon>
        <taxon>Epilachninae</taxon>
        <taxon>Epilachnini</taxon>
        <taxon>Henosepilachna</taxon>
    </lineage>
</organism>
<protein>
    <submittedName>
        <fullName evidence="2">Uncharacterized protein</fullName>
    </submittedName>
</protein>
<gene>
    <name evidence="2" type="ORF">WA026_006071</name>
</gene>
<reference evidence="2 3" key="1">
    <citation type="submission" date="2023-03" db="EMBL/GenBank/DDBJ databases">
        <title>Genome insight into feeding habits of ladybird beetles.</title>
        <authorList>
            <person name="Li H.-S."/>
            <person name="Huang Y.-H."/>
            <person name="Pang H."/>
        </authorList>
    </citation>
    <scope>NUCLEOTIDE SEQUENCE [LARGE SCALE GENOMIC DNA]</scope>
    <source>
        <strain evidence="2">SYSU_2023b</strain>
        <tissue evidence="2">Whole body</tissue>
    </source>
</reference>
<dbReference type="EMBL" id="JARQZJ010000002">
    <property type="protein sequence ID" value="KAK9869974.1"/>
    <property type="molecule type" value="Genomic_DNA"/>
</dbReference>
<dbReference type="Proteomes" id="UP001431783">
    <property type="component" value="Unassembled WGS sequence"/>
</dbReference>
<evidence type="ECO:0000313" key="2">
    <source>
        <dbReference type="EMBL" id="KAK9869974.1"/>
    </source>
</evidence>
<evidence type="ECO:0000313" key="3">
    <source>
        <dbReference type="Proteomes" id="UP001431783"/>
    </source>
</evidence>